<dbReference type="GeneID" id="89492394"/>
<dbReference type="AlphaFoldDB" id="A0A379FYN6"/>
<accession>A0A379FYN6</accession>
<dbReference type="RefSeq" id="WP_109910763.1">
    <property type="nucleotide sequence ID" value="NZ_UGUA01000001.1"/>
</dbReference>
<protein>
    <submittedName>
        <fullName evidence="1">Uncharacterized protein</fullName>
    </submittedName>
</protein>
<organism evidence="1 2">
    <name type="scientific">Providencia rustigianii</name>
    <dbReference type="NCBI Taxonomy" id="158850"/>
    <lineage>
        <taxon>Bacteria</taxon>
        <taxon>Pseudomonadati</taxon>
        <taxon>Pseudomonadota</taxon>
        <taxon>Gammaproteobacteria</taxon>
        <taxon>Enterobacterales</taxon>
        <taxon>Morganellaceae</taxon>
        <taxon>Providencia</taxon>
    </lineage>
</organism>
<name>A0A379FYN6_9GAMM</name>
<dbReference type="Proteomes" id="UP000255129">
    <property type="component" value="Unassembled WGS sequence"/>
</dbReference>
<evidence type="ECO:0000313" key="1">
    <source>
        <dbReference type="EMBL" id="SUC33781.1"/>
    </source>
</evidence>
<sequence length="104" mass="12090">MEFSHYYWAICGNCDGEGKTGHEAFANGITASEWNEWDLEDRQNYMDGRFDVTCSVCKGRGSVKLPDVSRMNFAEKRKLVELRRDARIENELRREQAYERSMGA</sequence>
<proteinExistence type="predicted"/>
<dbReference type="EMBL" id="UGUA01000001">
    <property type="protein sequence ID" value="SUC33781.1"/>
    <property type="molecule type" value="Genomic_DNA"/>
</dbReference>
<reference evidence="1 2" key="1">
    <citation type="submission" date="2018-06" db="EMBL/GenBank/DDBJ databases">
        <authorList>
            <consortium name="Pathogen Informatics"/>
            <person name="Doyle S."/>
        </authorList>
    </citation>
    <scope>NUCLEOTIDE SEQUENCE [LARGE SCALE GENOMIC DNA]</scope>
    <source>
        <strain evidence="1 2">NCTC12026</strain>
    </source>
</reference>
<gene>
    <name evidence="1" type="ORF">NCTC12026_00102</name>
</gene>
<evidence type="ECO:0000313" key="2">
    <source>
        <dbReference type="Proteomes" id="UP000255129"/>
    </source>
</evidence>
<dbReference type="OrthoDB" id="7030177at2"/>